<dbReference type="InterPro" id="IPR029058">
    <property type="entry name" value="AB_hydrolase_fold"/>
</dbReference>
<dbReference type="InterPro" id="IPR050228">
    <property type="entry name" value="Carboxylesterase_BioH"/>
</dbReference>
<dbReference type="Pfam" id="PF12697">
    <property type="entry name" value="Abhydrolase_6"/>
    <property type="match status" value="1"/>
</dbReference>
<sequence length="277" mass="31379">MSETGKRIEVGALNWFYRDAEPTSSSDRTPVILLHGLVSQGYSWRNVLPALGAEGFRAIAPDWIGCGYSSMPDRRDFDYQPETYLSVLEDLIAAFEFEQVSIVAQGFLGSVGIQYALRHPDQVERLAIFNCPIFQAAKLPWKLKQMSIPLVGDMMTQDPLLVDRTLEGGGGYRIEDADLDVYRRPWLKTSDVGRALFAILQNLQLKQVTAEIETGLKDWKKPLLIGWGARDPWLAIETAKSLYPTLVELDEVGHYPQEDWHEKVNEILVPFLRQKVV</sequence>
<dbReference type="AlphaFoldDB" id="A0A1Z4JIS7"/>
<proteinExistence type="predicted"/>
<dbReference type="InterPro" id="IPR000639">
    <property type="entry name" value="Epox_hydrolase-like"/>
</dbReference>
<dbReference type="PANTHER" id="PTHR43194">
    <property type="entry name" value="HYDROLASE ALPHA/BETA FOLD FAMILY"/>
    <property type="match status" value="1"/>
</dbReference>
<feature type="domain" description="AB hydrolase-1" evidence="1">
    <location>
        <begin position="31"/>
        <end position="266"/>
    </location>
</feature>
<dbReference type="PRINTS" id="PR00111">
    <property type="entry name" value="ABHYDROLASE"/>
</dbReference>
<evidence type="ECO:0000313" key="3">
    <source>
        <dbReference type="Proteomes" id="UP000217895"/>
    </source>
</evidence>
<reference evidence="2 3" key="1">
    <citation type="submission" date="2017-06" db="EMBL/GenBank/DDBJ databases">
        <title>Genome sequencing of cyanobaciteial culture collection at National Institute for Environmental Studies (NIES).</title>
        <authorList>
            <person name="Hirose Y."/>
            <person name="Shimura Y."/>
            <person name="Fujisawa T."/>
            <person name="Nakamura Y."/>
            <person name="Kawachi M."/>
        </authorList>
    </citation>
    <scope>NUCLEOTIDE SEQUENCE [LARGE SCALE GENOMIC DNA]</scope>
    <source>
        <strain evidence="2 3">NIES-2135</strain>
    </source>
</reference>
<dbReference type="PANTHER" id="PTHR43194:SF2">
    <property type="entry name" value="PEROXISOMAL MEMBRANE PROTEIN LPX1"/>
    <property type="match status" value="1"/>
</dbReference>
<evidence type="ECO:0000259" key="1">
    <source>
        <dbReference type="Pfam" id="PF12697"/>
    </source>
</evidence>
<dbReference type="EMBL" id="AP018203">
    <property type="protein sequence ID" value="BAY56672.1"/>
    <property type="molecule type" value="Genomic_DNA"/>
</dbReference>
<dbReference type="GO" id="GO:0016787">
    <property type="term" value="F:hydrolase activity"/>
    <property type="evidence" value="ECO:0007669"/>
    <property type="project" value="UniProtKB-KW"/>
</dbReference>
<evidence type="ECO:0000313" key="2">
    <source>
        <dbReference type="EMBL" id="BAY56672.1"/>
    </source>
</evidence>
<protein>
    <submittedName>
        <fullName evidence="2">Alpha/beta hydrolase fold protein</fullName>
    </submittedName>
</protein>
<organism evidence="2 3">
    <name type="scientific">Leptolyngbya boryana NIES-2135</name>
    <dbReference type="NCBI Taxonomy" id="1973484"/>
    <lineage>
        <taxon>Bacteria</taxon>
        <taxon>Bacillati</taxon>
        <taxon>Cyanobacteriota</taxon>
        <taxon>Cyanophyceae</taxon>
        <taxon>Leptolyngbyales</taxon>
        <taxon>Leptolyngbyaceae</taxon>
        <taxon>Leptolyngbya group</taxon>
        <taxon>Leptolyngbya</taxon>
    </lineage>
</organism>
<dbReference type="Gene3D" id="3.40.50.1820">
    <property type="entry name" value="alpha/beta hydrolase"/>
    <property type="match status" value="1"/>
</dbReference>
<dbReference type="PRINTS" id="PR00412">
    <property type="entry name" value="EPOXHYDRLASE"/>
</dbReference>
<name>A0A1Z4JIS7_LEPBY</name>
<keyword evidence="2" id="KW-0378">Hydrolase</keyword>
<dbReference type="InterPro" id="IPR000073">
    <property type="entry name" value="AB_hydrolase_1"/>
</dbReference>
<dbReference type="SUPFAM" id="SSF53474">
    <property type="entry name" value="alpha/beta-Hydrolases"/>
    <property type="match status" value="1"/>
</dbReference>
<keyword evidence="3" id="KW-1185">Reference proteome</keyword>
<dbReference type="Proteomes" id="UP000217895">
    <property type="component" value="Chromosome"/>
</dbReference>
<accession>A0A1Z4JIS7</accession>
<gene>
    <name evidence="2" type="ORF">NIES2135_35070</name>
</gene>